<comment type="function">
    <text evidence="1">Involved in the transposition of the insertion sequence.</text>
</comment>
<feature type="domain" description="Integrase catalytic" evidence="2">
    <location>
        <begin position="81"/>
        <end position="242"/>
    </location>
</feature>
<dbReference type="EMBL" id="JAGIOP010000001">
    <property type="protein sequence ID" value="MBP2450499.1"/>
    <property type="molecule type" value="Genomic_DNA"/>
</dbReference>
<dbReference type="InterPro" id="IPR036397">
    <property type="entry name" value="RNaseH_sf"/>
</dbReference>
<dbReference type="EMBL" id="JAGIOP010000001">
    <property type="protein sequence ID" value="MBP2451036.1"/>
    <property type="molecule type" value="Genomic_DNA"/>
</dbReference>
<evidence type="ECO:0000313" key="3">
    <source>
        <dbReference type="EMBL" id="MBP2450499.1"/>
    </source>
</evidence>
<dbReference type="Pfam" id="PF13276">
    <property type="entry name" value="HTH_21"/>
    <property type="match status" value="1"/>
</dbReference>
<dbReference type="InterPro" id="IPR048020">
    <property type="entry name" value="Transpos_IS3"/>
</dbReference>
<dbReference type="InterPro" id="IPR001584">
    <property type="entry name" value="Integrase_cat-core"/>
</dbReference>
<dbReference type="InterPro" id="IPR012337">
    <property type="entry name" value="RNaseH-like_sf"/>
</dbReference>
<dbReference type="NCBIfam" id="NF033516">
    <property type="entry name" value="transpos_IS3"/>
    <property type="match status" value="1"/>
</dbReference>
<comment type="caution">
    <text evidence="3">The sequence shown here is derived from an EMBL/GenBank/DDBJ whole genome shotgun (WGS) entry which is preliminary data.</text>
</comment>
<reference evidence="3 5" key="1">
    <citation type="submission" date="2021-03" db="EMBL/GenBank/DDBJ databases">
        <title>Sequencing the genomes of 1000 actinobacteria strains.</title>
        <authorList>
            <person name="Klenk H.-P."/>
        </authorList>
    </citation>
    <scope>NUCLEOTIDE SEQUENCE [LARGE SCALE GENOMIC DNA]</scope>
    <source>
        <strain evidence="3 5">DSM 46713</strain>
    </source>
</reference>
<evidence type="ECO:0000313" key="4">
    <source>
        <dbReference type="EMBL" id="MBP2451036.1"/>
    </source>
</evidence>
<accession>A0ABS4ZLY7</accession>
<sequence length="250" mass="28925">MRLQPAPITDEEAELRAWLRTFSTDRPRWGWRRAAIAARKAGWQVNNKRVRRLWREEGLRVPQRRRKKRLTGIGTAVGAMCPIRPNVIWAMDFQFDTTADGRTLKMLNIIDEFTREALAIEVDRSINADGVVDVLDRLALIHGAPTYVRFDNGPEFVAHAVNDWSRFNGTGSLFIDPGSPWQNAWIESFNGRLRDELLNSWRFDSLREARVIIEDWRIDYNANRPHSAHRGLTPAEFVLQWTTTHQPQAA</sequence>
<organism evidence="3 5">
    <name type="scientific">Mycolicibacterium lutetiense</name>
    <dbReference type="NCBI Taxonomy" id="1641992"/>
    <lineage>
        <taxon>Bacteria</taxon>
        <taxon>Bacillati</taxon>
        <taxon>Actinomycetota</taxon>
        <taxon>Actinomycetes</taxon>
        <taxon>Mycobacteriales</taxon>
        <taxon>Mycobacteriaceae</taxon>
        <taxon>Mycolicibacterium</taxon>
    </lineage>
</organism>
<proteinExistence type="predicted"/>
<gene>
    <name evidence="3" type="ORF">JOF57_000384</name>
    <name evidence="4" type="ORF">JOF57_000921</name>
</gene>
<dbReference type="InterPro" id="IPR025948">
    <property type="entry name" value="HTH-like_dom"/>
</dbReference>
<protein>
    <submittedName>
        <fullName evidence="3">Transposase InsO family protein</fullName>
    </submittedName>
</protein>
<dbReference type="PANTHER" id="PTHR47515:SF1">
    <property type="entry name" value="BLR2054 PROTEIN"/>
    <property type="match status" value="1"/>
</dbReference>
<dbReference type="SUPFAM" id="SSF53098">
    <property type="entry name" value="Ribonuclease H-like"/>
    <property type="match status" value="1"/>
</dbReference>
<dbReference type="Proteomes" id="UP000694460">
    <property type="component" value="Unassembled WGS sequence"/>
</dbReference>
<dbReference type="Pfam" id="PF13683">
    <property type="entry name" value="rve_3"/>
    <property type="match status" value="1"/>
</dbReference>
<dbReference type="Gene3D" id="3.30.420.10">
    <property type="entry name" value="Ribonuclease H-like superfamily/Ribonuclease H"/>
    <property type="match status" value="1"/>
</dbReference>
<evidence type="ECO:0000313" key="5">
    <source>
        <dbReference type="Proteomes" id="UP000694460"/>
    </source>
</evidence>
<keyword evidence="5" id="KW-1185">Reference proteome</keyword>
<name>A0ABS4ZLY7_9MYCO</name>
<dbReference type="PROSITE" id="PS50994">
    <property type="entry name" value="INTEGRASE"/>
    <property type="match status" value="1"/>
</dbReference>
<evidence type="ECO:0000256" key="1">
    <source>
        <dbReference type="ARBA" id="ARBA00002286"/>
    </source>
</evidence>
<evidence type="ECO:0000259" key="2">
    <source>
        <dbReference type="PROSITE" id="PS50994"/>
    </source>
</evidence>
<dbReference type="PANTHER" id="PTHR47515">
    <property type="entry name" value="LOW CALCIUM RESPONSE LOCUS PROTEIN T"/>
    <property type="match status" value="1"/>
</dbReference>